<dbReference type="InterPro" id="IPR036397">
    <property type="entry name" value="RNaseH_sf"/>
</dbReference>
<dbReference type="Pfam" id="PF00078">
    <property type="entry name" value="RVT_1"/>
    <property type="match status" value="1"/>
</dbReference>
<evidence type="ECO:0000259" key="3">
    <source>
        <dbReference type="PROSITE" id="PS50994"/>
    </source>
</evidence>
<dbReference type="Gene3D" id="3.30.420.10">
    <property type="entry name" value="Ribonuclease H-like superfamily/Ribonuclease H"/>
    <property type="match status" value="1"/>
</dbReference>
<dbReference type="Gene3D" id="3.30.70.270">
    <property type="match status" value="1"/>
</dbReference>
<proteinExistence type="predicted"/>
<feature type="domain" description="Integrase catalytic" evidence="3">
    <location>
        <begin position="484"/>
        <end position="601"/>
    </location>
</feature>
<dbReference type="CDD" id="cd01647">
    <property type="entry name" value="RT_LTR"/>
    <property type="match status" value="1"/>
</dbReference>
<keyword evidence="1" id="KW-0694">RNA-binding</keyword>
<dbReference type="PROSITE" id="PS50994">
    <property type="entry name" value="INTEGRASE"/>
    <property type="match status" value="1"/>
</dbReference>
<accession>A0A481SFI1</accession>
<dbReference type="InterPro" id="IPR043128">
    <property type="entry name" value="Rev_trsase/Diguanyl_cyclase"/>
</dbReference>
<dbReference type="AlphaFoldDB" id="A0A481SFI1"/>
<dbReference type="PANTHER" id="PTHR37984:SF5">
    <property type="entry name" value="PROTEIN NYNRIN-LIKE"/>
    <property type="match status" value="1"/>
</dbReference>
<dbReference type="InterPro" id="IPR000477">
    <property type="entry name" value="RT_dom"/>
</dbReference>
<gene>
    <name evidence="4" type="ORF">UE_1392</name>
</gene>
<dbReference type="InterPro" id="IPR050951">
    <property type="entry name" value="Retrovirus_Pol_polyprotein"/>
</dbReference>
<dbReference type="GO" id="GO:0015074">
    <property type="term" value="P:DNA integration"/>
    <property type="evidence" value="ECO:0007669"/>
    <property type="project" value="InterPro"/>
</dbReference>
<dbReference type="SUPFAM" id="SSF53098">
    <property type="entry name" value="Ribonuclease H-like"/>
    <property type="match status" value="1"/>
</dbReference>
<evidence type="ECO:0000256" key="1">
    <source>
        <dbReference type="ARBA" id="ARBA00022884"/>
    </source>
</evidence>
<dbReference type="GO" id="GO:0003723">
    <property type="term" value="F:RNA binding"/>
    <property type="evidence" value="ECO:0007669"/>
    <property type="project" value="UniProtKB-KW"/>
</dbReference>
<dbReference type="Gene3D" id="3.10.10.10">
    <property type="entry name" value="HIV Type 1 Reverse Transcriptase, subunit A, domain 1"/>
    <property type="match status" value="1"/>
</dbReference>
<dbReference type="SUPFAM" id="SSF56672">
    <property type="entry name" value="DNA/RNA polymerases"/>
    <property type="match status" value="1"/>
</dbReference>
<evidence type="ECO:0000313" key="4">
    <source>
        <dbReference type="EMBL" id="QBH67458.1"/>
    </source>
</evidence>
<name>A0A481SFI1_9BASI</name>
<dbReference type="InterPro" id="IPR043502">
    <property type="entry name" value="DNA/RNA_pol_sf"/>
</dbReference>
<evidence type="ECO:0000256" key="2">
    <source>
        <dbReference type="SAM" id="MobiDB-lite"/>
    </source>
</evidence>
<dbReference type="InterPro" id="IPR001584">
    <property type="entry name" value="Integrase_cat-core"/>
</dbReference>
<reference evidence="4" key="1">
    <citation type="submission" date="2018-11" db="EMBL/GenBank/DDBJ databases">
        <authorList>
            <person name="Shen W.-C."/>
            <person name="Liang S.-W."/>
            <person name="Huang Y.-H."/>
            <person name="Chiu J.-Y."/>
        </authorList>
    </citation>
    <scope>NUCLEOTIDE SEQUENCE</scope>
    <source>
        <strain evidence="4">12JK1RB1-A1</strain>
    </source>
</reference>
<dbReference type="GO" id="GO:0005634">
    <property type="term" value="C:nucleus"/>
    <property type="evidence" value="ECO:0007669"/>
    <property type="project" value="UniProtKB-ARBA"/>
</dbReference>
<sequence length="601" mass="68894">MMEPQNNLAEKLDKLIQLETQALGVHGYSDKDLYSTPMGSRVQHRPAATTKPDKGAPPVKNDLKYPFPKFDADDVKMFLIEAMTWLVRVVEGQAQDRNQQGWLFHDWDFFTLRLDAYNKLQGLKMESNTPGAATHHVECFRDLESQANIDDNELIVFLFRNSLTHNHQEKFERNPPEDPWSWYREVKAIDRSHIATHPGTPTWTFGFVPTGNNCGVGMEVEPDILIQQEVLDPYKHLKGVFCEVEANKLPPHTNHDLHIELVPGGKPPQVPLYLKGPKEMVELRKYLEENLEKGFIRPSKSPACSPVTVKNCTLLLLIEEQLFLLRQATIYTKLDHKAVCNLVCIAPGDKWKTAFGTQLGLYEYLVMPFRLANASAQFQSLVNHIYCDIIGIYVVVYLDNFLIFSNSEEEHVAHVQDMLQHLQENWLFAKFSKCTFHTDTVEFLGYIIKPTGIEMDPKKVRVIKEWHIPTPCHKPYGLLQPLSTPEQPWGSISMDFIKGLPPSNGYDSILVMVDHLMKLAILAPTYKMATSQDTAELFRAHMMKQFGALDHIVLDRGWQFISATWRKFMEALLIKHLLSTAYHPQTDGQTERVSQVVEQYL</sequence>
<dbReference type="Pfam" id="PF00665">
    <property type="entry name" value="rve"/>
    <property type="match status" value="1"/>
</dbReference>
<dbReference type="EMBL" id="MK125512">
    <property type="protein sequence ID" value="QBH67458.1"/>
    <property type="molecule type" value="Genomic_DNA"/>
</dbReference>
<reference evidence="4" key="2">
    <citation type="journal article" date="2019" name="Fungal Genet. Biol.">
        <title>The smut fungus Ustilago esculenta has a bipolar mating system with three idiomorphs larger than 500?kb.</title>
        <authorList>
            <person name="Liang S.W."/>
            <person name="Huang Y.H."/>
            <person name="Chiu J.Y."/>
            <person name="Tseng H.W."/>
            <person name="Haung J.H."/>
            <person name="Shen W.C."/>
        </authorList>
    </citation>
    <scope>NUCLEOTIDE SEQUENCE</scope>
    <source>
        <strain evidence="4">12JK1RB1-A1</strain>
    </source>
</reference>
<dbReference type="InterPro" id="IPR012337">
    <property type="entry name" value="RNaseH-like_sf"/>
</dbReference>
<feature type="region of interest" description="Disordered" evidence="2">
    <location>
        <begin position="36"/>
        <end position="61"/>
    </location>
</feature>
<organism evidence="4">
    <name type="scientific">Ustilago esculenta</name>
    <dbReference type="NCBI Taxonomy" id="185366"/>
    <lineage>
        <taxon>Eukaryota</taxon>
        <taxon>Fungi</taxon>
        <taxon>Dikarya</taxon>
        <taxon>Basidiomycota</taxon>
        <taxon>Ustilaginomycotina</taxon>
        <taxon>Ustilaginomycetes</taxon>
        <taxon>Ustilaginales</taxon>
        <taxon>Ustilaginaceae</taxon>
        <taxon>Ustilago</taxon>
    </lineage>
</organism>
<protein>
    <submittedName>
        <fullName evidence="4">Putative retrotransposon nucleocapsid protein</fullName>
    </submittedName>
</protein>
<dbReference type="PANTHER" id="PTHR37984">
    <property type="entry name" value="PROTEIN CBG26694"/>
    <property type="match status" value="1"/>
</dbReference>